<gene>
    <name evidence="2" type="ORF">NSCI0253_LOCUS40234</name>
</gene>
<evidence type="ECO:0000256" key="1">
    <source>
        <dbReference type="SAM" id="MobiDB-lite"/>
    </source>
</evidence>
<evidence type="ECO:0000313" key="2">
    <source>
        <dbReference type="EMBL" id="CAD8865879.1"/>
    </source>
</evidence>
<accession>A0A7S1AUT2</accession>
<name>A0A7S1AUT2_NOCSC</name>
<feature type="region of interest" description="Disordered" evidence="1">
    <location>
        <begin position="58"/>
        <end position="85"/>
    </location>
</feature>
<proteinExistence type="predicted"/>
<reference evidence="2" key="1">
    <citation type="submission" date="2021-01" db="EMBL/GenBank/DDBJ databases">
        <authorList>
            <person name="Corre E."/>
            <person name="Pelletier E."/>
            <person name="Niang G."/>
            <person name="Scheremetjew M."/>
            <person name="Finn R."/>
            <person name="Kale V."/>
            <person name="Holt S."/>
            <person name="Cochrane G."/>
            <person name="Meng A."/>
            <person name="Brown T."/>
            <person name="Cohen L."/>
        </authorList>
    </citation>
    <scope>NUCLEOTIDE SEQUENCE</scope>
</reference>
<dbReference type="AlphaFoldDB" id="A0A7S1AUT2"/>
<sequence length="265" mass="29633">MAQARDARGRGIPFVMAELTASLRDLRESLAGFRQDLEEHWAIKRRLDANYQRLQTLGHTTLDSPRGRLDDGCATPDSDGKHRPRDLGELVSMVRSAAGKPEFSHIRAEPTPPPELAGSFHRHLHGFSPKSARNELIAQLEIHPQADLYADLADELQDDEEVEINGETCSQRMLFLKALNLDPNFARGYSDLGCVIGSQGVRLFGQDMTERDLYIRALELDPRMGLTYLNLRDVLRADESVWIGGVEYDADSLTAKAAELEKNLP</sequence>
<dbReference type="EMBL" id="HBFQ01056742">
    <property type="protein sequence ID" value="CAD8865879.1"/>
    <property type="molecule type" value="Transcribed_RNA"/>
</dbReference>
<protein>
    <submittedName>
        <fullName evidence="2">Uncharacterized protein</fullName>
    </submittedName>
</protein>
<organism evidence="2">
    <name type="scientific">Noctiluca scintillans</name>
    <name type="common">Sea sparkle</name>
    <name type="synonym">Red tide dinoflagellate</name>
    <dbReference type="NCBI Taxonomy" id="2966"/>
    <lineage>
        <taxon>Eukaryota</taxon>
        <taxon>Sar</taxon>
        <taxon>Alveolata</taxon>
        <taxon>Dinophyceae</taxon>
        <taxon>Noctilucales</taxon>
        <taxon>Noctilucaceae</taxon>
        <taxon>Noctiluca</taxon>
    </lineage>
</organism>